<gene>
    <name evidence="3" type="ORF">H4R34_003031</name>
</gene>
<organism evidence="3 4">
    <name type="scientific">Dimargaris verticillata</name>
    <dbReference type="NCBI Taxonomy" id="2761393"/>
    <lineage>
        <taxon>Eukaryota</taxon>
        <taxon>Fungi</taxon>
        <taxon>Fungi incertae sedis</taxon>
        <taxon>Zoopagomycota</taxon>
        <taxon>Kickxellomycotina</taxon>
        <taxon>Dimargaritomycetes</taxon>
        <taxon>Dimargaritales</taxon>
        <taxon>Dimargaritaceae</taxon>
        <taxon>Dimargaris</taxon>
    </lineage>
</organism>
<feature type="region of interest" description="Disordered" evidence="1">
    <location>
        <begin position="583"/>
        <end position="642"/>
    </location>
</feature>
<evidence type="ECO:0000259" key="2">
    <source>
        <dbReference type="Pfam" id="PF14655"/>
    </source>
</evidence>
<dbReference type="Pfam" id="PF14655">
    <property type="entry name" value="RAB3GAP2_N"/>
    <property type="match status" value="3"/>
</dbReference>
<reference evidence="3" key="1">
    <citation type="submission" date="2022-07" db="EMBL/GenBank/DDBJ databases">
        <title>Phylogenomic reconstructions and comparative analyses of Kickxellomycotina fungi.</title>
        <authorList>
            <person name="Reynolds N.K."/>
            <person name="Stajich J.E."/>
            <person name="Barry K."/>
            <person name="Grigoriev I.V."/>
            <person name="Crous P."/>
            <person name="Smith M.E."/>
        </authorList>
    </citation>
    <scope>NUCLEOTIDE SEQUENCE</scope>
    <source>
        <strain evidence="3">RSA 567</strain>
    </source>
</reference>
<feature type="domain" description="Rab3-GAP regulatory subunit N-terminal" evidence="2">
    <location>
        <begin position="658"/>
        <end position="707"/>
    </location>
</feature>
<dbReference type="AlphaFoldDB" id="A0A9W8B7N4"/>
<dbReference type="OrthoDB" id="360390at2759"/>
<evidence type="ECO:0000256" key="1">
    <source>
        <dbReference type="SAM" id="MobiDB-lite"/>
    </source>
</evidence>
<evidence type="ECO:0000313" key="3">
    <source>
        <dbReference type="EMBL" id="KAJ1978913.1"/>
    </source>
</evidence>
<feature type="region of interest" description="Disordered" evidence="1">
    <location>
        <begin position="234"/>
        <end position="253"/>
    </location>
</feature>
<feature type="domain" description="Rab3-GAP regulatory subunit N-terminal" evidence="2">
    <location>
        <begin position="245"/>
        <end position="544"/>
    </location>
</feature>
<feature type="compositionally biased region" description="Low complexity" evidence="1">
    <location>
        <begin position="624"/>
        <end position="642"/>
    </location>
</feature>
<feature type="compositionally biased region" description="Polar residues" evidence="1">
    <location>
        <begin position="199"/>
        <end position="212"/>
    </location>
</feature>
<dbReference type="InterPro" id="IPR032839">
    <property type="entry name" value="RAB3GAP_N"/>
</dbReference>
<dbReference type="PANTHER" id="PTHR12472">
    <property type="entry name" value="RAB3-GAP REGULATORY DOMAIN"/>
    <property type="match status" value="1"/>
</dbReference>
<keyword evidence="4" id="KW-1185">Reference proteome</keyword>
<sequence>MASDNDKCQLVAQGLLPLQSVAPRLGLPLLDSSPAVVTPVAGAQSPDATVVSSTTPTGTFTPEQPRRAFDLRVARWSISLRGEYLVLGTERRYALLRVDHHWRRNSYTSHGTSKGEVSVVSYGPEILDESITASHCLPFYVPLSGRKSPVGVDTADVVVAVGYSNGGFRVFSREGHLLISQRLHSMPLVKIKFRAANKPTGQGSLPSTNAGASGQHPRRHPLSGITEASRRFSLGQNPARPGEAESSSEHDDDDDELLLVFADGQVATIQGKSLWIAIRISFGEQRTRDPLTSDRLISGPLESLYGESGQGSGNASFSYRKFALGPDRQNIRDVISCGPTWQGRYHEPASALHELMANTNPTHMASFNPTLLNATARFVAVGSEPMLGLYVTNKATTPSYSMATIASKLASRVTSAVLSLARSYWKSGGDDTTATTTRPPDPRANQGRFLVYDHGAGDNDLEGTQGWSPPTTIPLVTQLVDPHRHITYIAMAPAAYKLAVMTDGFGRVMLLDTTHVEVVRMWKGLRDCQCGWVEVSADAEEARQTWPSRPVASIAERRTLSSNSLHPLGERPRTQSDKVYVQTVPSSPASPKDTLAPISQPTSRIVSPLGSPSLAGPGSRTTISGSSTASQRARSASVQAESSSLLSPNLTIRLRRNSHLHPQSPTSRRVLFLVLYTERRGLVEIYRMRHGEERVGAFQVGTGCMLLTTPTQSLGGSLVVDNGIVAKHVDDTKLSQTWLVNPAGMLFTVKIPQSCA</sequence>
<protein>
    <recommendedName>
        <fullName evidence="2">Rab3-GAP regulatory subunit N-terminal domain-containing protein</fullName>
    </recommendedName>
</protein>
<proteinExistence type="predicted"/>
<dbReference type="InterPro" id="IPR026059">
    <property type="entry name" value="Rab3GAP2"/>
</dbReference>
<feature type="region of interest" description="Disordered" evidence="1">
    <location>
        <begin position="427"/>
        <end position="447"/>
    </location>
</feature>
<dbReference type="EMBL" id="JANBQB010000249">
    <property type="protein sequence ID" value="KAJ1978913.1"/>
    <property type="molecule type" value="Genomic_DNA"/>
</dbReference>
<evidence type="ECO:0000313" key="4">
    <source>
        <dbReference type="Proteomes" id="UP001151582"/>
    </source>
</evidence>
<dbReference type="PANTHER" id="PTHR12472:SF0">
    <property type="entry name" value="RAB3 GTPASE-ACTIVATING PROTEIN NON-CATALYTIC SUBUNIT"/>
    <property type="match status" value="1"/>
</dbReference>
<dbReference type="Proteomes" id="UP001151582">
    <property type="component" value="Unassembled WGS sequence"/>
</dbReference>
<accession>A0A9W8B7N4</accession>
<feature type="region of interest" description="Disordered" evidence="1">
    <location>
        <begin position="199"/>
        <end position="222"/>
    </location>
</feature>
<feature type="domain" description="Rab3-GAP regulatory subunit N-terminal" evidence="2">
    <location>
        <begin position="75"/>
        <end position="198"/>
    </location>
</feature>
<name>A0A9W8B7N4_9FUNG</name>
<comment type="caution">
    <text evidence="3">The sequence shown here is derived from an EMBL/GenBank/DDBJ whole genome shotgun (WGS) entry which is preliminary data.</text>
</comment>